<gene>
    <name evidence="2" type="ORF">QP433_00335</name>
</gene>
<evidence type="ECO:0000313" key="3">
    <source>
        <dbReference type="Proteomes" id="UP001229251"/>
    </source>
</evidence>
<sequence length="238" mass="27844">MLKIKPCLTNAHLKQIALTCMIIDHLAAALIARGYLLTYWQNQPQIVESLIGLYPILRNIGRIAFPLYLFTLVEGYHHTHSFKRYLERMLLLAFISEIPFDLVLSGKLWDWSHQNIFFELSLCLLLFVSLDHFKNQPLWRILILGTFALIAHLFAFDYGWKGIVAASIIFVANGQRLRQALSIIPAFFFEYNMPMVFLSAPIVYLYNGQRGKQHSKFYYWIYPGHLLILFLLQQLLKY</sequence>
<evidence type="ECO:0000313" key="2">
    <source>
        <dbReference type="EMBL" id="MDK7186424.1"/>
    </source>
</evidence>
<organism evidence="2 3">
    <name type="scientific">Facklamia hominis</name>
    <dbReference type="NCBI Taxonomy" id="178214"/>
    <lineage>
        <taxon>Bacteria</taxon>
        <taxon>Bacillati</taxon>
        <taxon>Bacillota</taxon>
        <taxon>Bacilli</taxon>
        <taxon>Lactobacillales</taxon>
        <taxon>Aerococcaceae</taxon>
        <taxon>Facklamia</taxon>
    </lineage>
</organism>
<feature type="transmembrane region" description="Helical" evidence="1">
    <location>
        <begin position="141"/>
        <end position="160"/>
    </location>
</feature>
<feature type="transmembrane region" description="Helical" evidence="1">
    <location>
        <begin position="111"/>
        <end position="129"/>
    </location>
</feature>
<dbReference type="InterPro" id="IPR008875">
    <property type="entry name" value="TraX"/>
</dbReference>
<proteinExistence type="predicted"/>
<feature type="transmembrane region" description="Helical" evidence="1">
    <location>
        <begin position="16"/>
        <end position="36"/>
    </location>
</feature>
<dbReference type="Pfam" id="PF05857">
    <property type="entry name" value="TraX"/>
    <property type="match status" value="1"/>
</dbReference>
<name>A0AAJ1V4Z0_9LACT</name>
<protein>
    <submittedName>
        <fullName evidence="2">TraX family protein</fullName>
    </submittedName>
</protein>
<evidence type="ECO:0000256" key="1">
    <source>
        <dbReference type="SAM" id="Phobius"/>
    </source>
</evidence>
<feature type="transmembrane region" description="Helical" evidence="1">
    <location>
        <begin position="217"/>
        <end position="236"/>
    </location>
</feature>
<keyword evidence="1" id="KW-1133">Transmembrane helix</keyword>
<feature type="transmembrane region" description="Helical" evidence="1">
    <location>
        <begin position="56"/>
        <end position="73"/>
    </location>
</feature>
<keyword evidence="1" id="KW-0812">Transmembrane</keyword>
<accession>A0AAJ1V4Z0</accession>
<dbReference type="Proteomes" id="UP001229251">
    <property type="component" value="Unassembled WGS sequence"/>
</dbReference>
<keyword evidence="1" id="KW-0472">Membrane</keyword>
<dbReference type="EMBL" id="JASOOE010000001">
    <property type="protein sequence ID" value="MDK7186424.1"/>
    <property type="molecule type" value="Genomic_DNA"/>
</dbReference>
<feature type="transmembrane region" description="Helical" evidence="1">
    <location>
        <begin position="180"/>
        <end position="205"/>
    </location>
</feature>
<comment type="caution">
    <text evidence="2">The sequence shown here is derived from an EMBL/GenBank/DDBJ whole genome shotgun (WGS) entry which is preliminary data.</text>
</comment>
<dbReference type="AlphaFoldDB" id="A0AAJ1V4Z0"/>
<dbReference type="RefSeq" id="WP_285065129.1">
    <property type="nucleotide sequence ID" value="NZ_CAUPDI010000012.1"/>
</dbReference>
<reference evidence="2" key="1">
    <citation type="submission" date="2023-05" db="EMBL/GenBank/DDBJ databases">
        <title>Cataloging the Phylogenetic Diversity of Human Bladder Bacteria.</title>
        <authorList>
            <person name="Du J."/>
        </authorList>
    </citation>
    <scope>NUCLEOTIDE SEQUENCE</scope>
    <source>
        <strain evidence="2">UMB1231</strain>
    </source>
</reference>